<dbReference type="SUPFAM" id="SSF53335">
    <property type="entry name" value="S-adenosyl-L-methionine-dependent methyltransferases"/>
    <property type="match status" value="1"/>
</dbReference>
<organism evidence="2 3">
    <name type="scientific">Vulcanimicrobium alpinum</name>
    <dbReference type="NCBI Taxonomy" id="3016050"/>
    <lineage>
        <taxon>Bacteria</taxon>
        <taxon>Bacillati</taxon>
        <taxon>Vulcanimicrobiota</taxon>
        <taxon>Vulcanimicrobiia</taxon>
        <taxon>Vulcanimicrobiales</taxon>
        <taxon>Vulcanimicrobiaceae</taxon>
        <taxon>Vulcanimicrobium</taxon>
    </lineage>
</organism>
<proteinExistence type="predicted"/>
<dbReference type="Proteomes" id="UP001317532">
    <property type="component" value="Chromosome"/>
</dbReference>
<sequence>MTDAGIATFSHIDRFSIFNRTLGIEGWLFSPTRNLVRLELRFARGASVSVLCGLPSQDVEAAYGAEAADCRFALYTSVEQPDDIVINATLFAWFSDGTTATLDDLGTRDKGSEPAHRLTGKFIAITTALPPGNFLEIGARARSGNTYRQFVPAGWNYVGFDMRPGDNVDVVGDAHALASYFSPESFQAAMAISVFEHLLMPWKFVLELNRVLSIGGVGYFMTHQTYAVHDAPWDFWRFSNDAWPALFNRATGFEVLEAHVGEPAFIVPVRCSPGHAADAPGYLSSSVLVRKIGHTTLRWDVDLSEVIESPYPA</sequence>
<dbReference type="GO" id="GO:0008757">
    <property type="term" value="F:S-adenosylmethionine-dependent methyltransferase activity"/>
    <property type="evidence" value="ECO:0007669"/>
    <property type="project" value="InterPro"/>
</dbReference>
<dbReference type="Pfam" id="PF08241">
    <property type="entry name" value="Methyltransf_11"/>
    <property type="match status" value="1"/>
</dbReference>
<name>A0AAN2CAZ6_UNVUL</name>
<dbReference type="AlphaFoldDB" id="A0AAN2CAZ6"/>
<dbReference type="InterPro" id="IPR029063">
    <property type="entry name" value="SAM-dependent_MTases_sf"/>
</dbReference>
<dbReference type="EMBL" id="AP025523">
    <property type="protein sequence ID" value="BDE07661.1"/>
    <property type="molecule type" value="Genomic_DNA"/>
</dbReference>
<evidence type="ECO:0000313" key="2">
    <source>
        <dbReference type="EMBL" id="BDE07661.1"/>
    </source>
</evidence>
<evidence type="ECO:0000259" key="1">
    <source>
        <dbReference type="Pfam" id="PF08241"/>
    </source>
</evidence>
<reference evidence="2 3" key="1">
    <citation type="journal article" date="2022" name="ISME Commun">
        <title>Vulcanimicrobium alpinus gen. nov. sp. nov., the first cultivated representative of the candidate phylum 'Eremiobacterota', is a metabolically versatile aerobic anoxygenic phototroph.</title>
        <authorList>
            <person name="Yabe S."/>
            <person name="Muto K."/>
            <person name="Abe K."/>
            <person name="Yokota A."/>
            <person name="Staudigel H."/>
            <person name="Tebo B.M."/>
        </authorList>
    </citation>
    <scope>NUCLEOTIDE SEQUENCE [LARGE SCALE GENOMIC DNA]</scope>
    <source>
        <strain evidence="2 3">WC8-2</strain>
    </source>
</reference>
<gene>
    <name evidence="2" type="ORF">WPS_29370</name>
</gene>
<dbReference type="InterPro" id="IPR013216">
    <property type="entry name" value="Methyltransf_11"/>
</dbReference>
<protein>
    <recommendedName>
        <fullName evidence="1">Methyltransferase type 11 domain-containing protein</fullName>
    </recommendedName>
</protein>
<evidence type="ECO:0000313" key="3">
    <source>
        <dbReference type="Proteomes" id="UP001317532"/>
    </source>
</evidence>
<dbReference type="KEGG" id="vab:WPS_29370"/>
<dbReference type="Gene3D" id="3.40.50.150">
    <property type="entry name" value="Vaccinia Virus protein VP39"/>
    <property type="match status" value="1"/>
</dbReference>
<feature type="domain" description="Methyltransferase type 11" evidence="1">
    <location>
        <begin position="170"/>
        <end position="218"/>
    </location>
</feature>
<dbReference type="RefSeq" id="WP_317995239.1">
    <property type="nucleotide sequence ID" value="NZ_AP025523.1"/>
</dbReference>
<accession>A0AAN2CAZ6</accession>
<keyword evidence="3" id="KW-1185">Reference proteome</keyword>